<dbReference type="OrthoDB" id="7354362at2"/>
<dbReference type="Proteomes" id="UP000326202">
    <property type="component" value="Chromosome"/>
</dbReference>
<organism evidence="1 2">
    <name type="scientific">Hypericibacter terrae</name>
    <dbReference type="NCBI Taxonomy" id="2602015"/>
    <lineage>
        <taxon>Bacteria</taxon>
        <taxon>Pseudomonadati</taxon>
        <taxon>Pseudomonadota</taxon>
        <taxon>Alphaproteobacteria</taxon>
        <taxon>Rhodospirillales</taxon>
        <taxon>Dongiaceae</taxon>
        <taxon>Hypericibacter</taxon>
    </lineage>
</organism>
<dbReference type="EMBL" id="CP042906">
    <property type="protein sequence ID" value="QEX15629.1"/>
    <property type="molecule type" value="Genomic_DNA"/>
</dbReference>
<dbReference type="KEGG" id="htq:FRZ44_09160"/>
<evidence type="ECO:0000313" key="2">
    <source>
        <dbReference type="Proteomes" id="UP000326202"/>
    </source>
</evidence>
<evidence type="ECO:0008006" key="3">
    <source>
        <dbReference type="Google" id="ProtNLM"/>
    </source>
</evidence>
<proteinExistence type="predicted"/>
<name>A0A5J6MDX7_9PROT</name>
<keyword evidence="2" id="KW-1185">Reference proteome</keyword>
<reference evidence="1 2" key="1">
    <citation type="submission" date="2019-08" db="EMBL/GenBank/DDBJ databases">
        <title>Hyperibacter terrae gen. nov., sp. nov. and Hyperibacter viscosus sp. nov., two new members in the family Rhodospirillaceae isolated from the rhizosphere of Hypericum perforatum.</title>
        <authorList>
            <person name="Noviana Z."/>
        </authorList>
    </citation>
    <scope>NUCLEOTIDE SEQUENCE [LARGE SCALE GENOMIC DNA]</scope>
    <source>
        <strain evidence="1 2">R5913</strain>
    </source>
</reference>
<evidence type="ECO:0000313" key="1">
    <source>
        <dbReference type="EMBL" id="QEX15629.1"/>
    </source>
</evidence>
<dbReference type="Pfam" id="PF07310">
    <property type="entry name" value="PAS_5"/>
    <property type="match status" value="1"/>
</dbReference>
<accession>A0A5J6MDX7</accession>
<gene>
    <name evidence="1" type="ORF">FRZ44_09160</name>
</gene>
<dbReference type="AlphaFoldDB" id="A0A5J6MDX7"/>
<protein>
    <recommendedName>
        <fullName evidence="3">PAS domain-containing protein</fullName>
    </recommendedName>
</protein>
<dbReference type="InterPro" id="IPR009922">
    <property type="entry name" value="DUF1457"/>
</dbReference>
<sequence length="166" mass="19316">MEQLERDAETRLAEFRQRLGAKDQRTLLDYWLAKRGRRRMPSRADVDPAELVALLPNLMLVDVVDDGARFRFRLVGTRVARSSGEDRTGRFFDEFAFFRAYPNVTDQYRQVAADAEPLLATEIFFNREHGTAYDVERLLLPLGQNEAKADMLLAHFRFMRGPFSRE</sequence>